<reference evidence="1 2" key="1">
    <citation type="submission" date="2023-11" db="EMBL/GenBank/DDBJ databases">
        <title>Paucibacter sp. nov., isolated from fresh soil in Korea.</title>
        <authorList>
            <person name="Le N.T.T."/>
        </authorList>
    </citation>
    <scope>NUCLEOTIDE SEQUENCE [LARGE SCALE GENOMIC DNA]</scope>
    <source>
        <strain evidence="1 2">R3-3</strain>
    </source>
</reference>
<dbReference type="EMBL" id="JAXCLA010000011">
    <property type="protein sequence ID" value="MDY0748737.1"/>
    <property type="molecule type" value="Genomic_DNA"/>
</dbReference>
<organism evidence="1 2">
    <name type="scientific">Roseateles agri</name>
    <dbReference type="NCBI Taxonomy" id="3098619"/>
    <lineage>
        <taxon>Bacteria</taxon>
        <taxon>Pseudomonadati</taxon>
        <taxon>Pseudomonadota</taxon>
        <taxon>Betaproteobacteria</taxon>
        <taxon>Burkholderiales</taxon>
        <taxon>Sphaerotilaceae</taxon>
        <taxon>Roseateles</taxon>
    </lineage>
</organism>
<dbReference type="RefSeq" id="WP_320426702.1">
    <property type="nucleotide sequence ID" value="NZ_JAXCLA010000011.1"/>
</dbReference>
<comment type="caution">
    <text evidence="1">The sequence shown here is derived from an EMBL/GenBank/DDBJ whole genome shotgun (WGS) entry which is preliminary data.</text>
</comment>
<evidence type="ECO:0000313" key="2">
    <source>
        <dbReference type="Proteomes" id="UP001285263"/>
    </source>
</evidence>
<dbReference type="Proteomes" id="UP001285263">
    <property type="component" value="Unassembled WGS sequence"/>
</dbReference>
<protein>
    <submittedName>
        <fullName evidence="1">Uncharacterized protein</fullName>
    </submittedName>
</protein>
<evidence type="ECO:0000313" key="1">
    <source>
        <dbReference type="EMBL" id="MDY0748737.1"/>
    </source>
</evidence>
<proteinExistence type="predicted"/>
<keyword evidence="2" id="KW-1185">Reference proteome</keyword>
<accession>A0ABU5DTW0</accession>
<gene>
    <name evidence="1" type="ORF">SNE35_29835</name>
</gene>
<name>A0ABU5DTW0_9BURK</name>
<sequence length="305" mass="34048">MQLIKSTYINSEHVAGTIRFLRDLLDGMPFPHVHAFAVRDRKLPQDYPHLRMNGAGKAILSITSLPQAFDCYWWDRADFATNARKLSKVQTRVLEAWPRGDTLRPSAEVLLDAIRAVLEWGAGGKGLRLYRENARWAEENVDTLFDRLDRARASIEAEEVADLSVFGRADGARMNAGFTKFFALGCAGSIIYDGRVGAALGLIVRMYCERERLASVPVELEFRWGAQVSAGKTQPLPRNPSAGPFAFPALNTSDRVWAKWNIQANWILCKALRGVSAEWCAPPDGLRRVEAALFTLGYQVLPQTL</sequence>